<dbReference type="STRING" id="436010.A0A166QNW3"/>
<reference evidence="1 2" key="1">
    <citation type="journal article" date="2016" name="Mol. Biol. Evol.">
        <title>Comparative Genomics of Early-Diverging Mushroom-Forming Fungi Provides Insights into the Origins of Lignocellulose Decay Capabilities.</title>
        <authorList>
            <person name="Nagy L.G."/>
            <person name="Riley R."/>
            <person name="Tritt A."/>
            <person name="Adam C."/>
            <person name="Daum C."/>
            <person name="Floudas D."/>
            <person name="Sun H."/>
            <person name="Yadav J.S."/>
            <person name="Pangilinan J."/>
            <person name="Larsson K.H."/>
            <person name="Matsuura K."/>
            <person name="Barry K."/>
            <person name="Labutti K."/>
            <person name="Kuo R."/>
            <person name="Ohm R.A."/>
            <person name="Bhattacharya S.S."/>
            <person name="Shirouzu T."/>
            <person name="Yoshinaga Y."/>
            <person name="Martin F.M."/>
            <person name="Grigoriev I.V."/>
            <person name="Hibbett D.S."/>
        </authorList>
    </citation>
    <scope>NUCLEOTIDE SEQUENCE [LARGE SCALE GENOMIC DNA]</scope>
    <source>
        <strain evidence="1 2">CBS 109695</strain>
    </source>
</reference>
<evidence type="ECO:0000313" key="2">
    <source>
        <dbReference type="Proteomes" id="UP000076532"/>
    </source>
</evidence>
<protein>
    <recommendedName>
        <fullName evidence="3">Peptidase A2 domain-containing protein</fullName>
    </recommendedName>
</protein>
<keyword evidence="2" id="KW-1185">Reference proteome</keyword>
<gene>
    <name evidence="1" type="ORF">FIBSPDRAFT_730908</name>
</gene>
<evidence type="ECO:0008006" key="3">
    <source>
        <dbReference type="Google" id="ProtNLM"/>
    </source>
</evidence>
<dbReference type="SUPFAM" id="SSF50630">
    <property type="entry name" value="Acid proteases"/>
    <property type="match status" value="1"/>
</dbReference>
<feature type="non-terminal residue" evidence="1">
    <location>
        <position position="1"/>
    </location>
</feature>
<dbReference type="InterPro" id="IPR021109">
    <property type="entry name" value="Peptidase_aspartic_dom_sf"/>
</dbReference>
<dbReference type="OrthoDB" id="5596707at2759"/>
<evidence type="ECO:0000313" key="1">
    <source>
        <dbReference type="EMBL" id="KZP27376.1"/>
    </source>
</evidence>
<dbReference type="Proteomes" id="UP000076532">
    <property type="component" value="Unassembled WGS sequence"/>
</dbReference>
<name>A0A166QNW3_9AGAM</name>
<sequence length="214" mass="23330">ITVTQRELLALAPDMRKAYKEATTTRKLPIVTTAVGTPRSHAFIEELDNENSPIVSANLSEACMHPYPTAPVSEAIRAIYPVFNKTHVIESLLDSGSEVTCMRRSIWEKLGVPVAESGKMTLTLADTHASPLIGIVRNLLLTVGGVDSYHQIIVMEHTSYDILLGRPFIKHLKCLNSEIADGSHHVSIADPINGERTTIPTAARKWTAPVGPGF</sequence>
<proteinExistence type="predicted"/>
<dbReference type="Pfam" id="PF13650">
    <property type="entry name" value="Asp_protease_2"/>
    <property type="match status" value="1"/>
</dbReference>
<dbReference type="Gene3D" id="2.40.70.10">
    <property type="entry name" value="Acid Proteases"/>
    <property type="match status" value="1"/>
</dbReference>
<dbReference type="CDD" id="cd00303">
    <property type="entry name" value="retropepsin_like"/>
    <property type="match status" value="1"/>
</dbReference>
<dbReference type="AlphaFoldDB" id="A0A166QNW3"/>
<accession>A0A166QNW3</accession>
<organism evidence="1 2">
    <name type="scientific">Athelia psychrophila</name>
    <dbReference type="NCBI Taxonomy" id="1759441"/>
    <lineage>
        <taxon>Eukaryota</taxon>
        <taxon>Fungi</taxon>
        <taxon>Dikarya</taxon>
        <taxon>Basidiomycota</taxon>
        <taxon>Agaricomycotina</taxon>
        <taxon>Agaricomycetes</taxon>
        <taxon>Agaricomycetidae</taxon>
        <taxon>Atheliales</taxon>
        <taxon>Atheliaceae</taxon>
        <taxon>Athelia</taxon>
    </lineage>
</organism>
<dbReference type="EMBL" id="KV417509">
    <property type="protein sequence ID" value="KZP27376.1"/>
    <property type="molecule type" value="Genomic_DNA"/>
</dbReference>